<name>A0A0G4FAB3_9ALVE</name>
<dbReference type="PROSITE" id="PS51375">
    <property type="entry name" value="PPR"/>
    <property type="match status" value="2"/>
</dbReference>
<dbReference type="Gene3D" id="1.25.40.10">
    <property type="entry name" value="Tetratricopeptide repeat domain"/>
    <property type="match status" value="2"/>
</dbReference>
<feature type="region of interest" description="Disordered" evidence="3">
    <location>
        <begin position="499"/>
        <end position="527"/>
    </location>
</feature>
<feature type="compositionally biased region" description="Polar residues" evidence="3">
    <location>
        <begin position="911"/>
        <end position="923"/>
    </location>
</feature>
<accession>A0A0G4FAB3</accession>
<feature type="compositionally biased region" description="Basic and acidic residues" evidence="3">
    <location>
        <begin position="500"/>
        <end position="527"/>
    </location>
</feature>
<feature type="compositionally biased region" description="Acidic residues" evidence="3">
    <location>
        <begin position="35"/>
        <end position="45"/>
    </location>
</feature>
<dbReference type="AlphaFoldDB" id="A0A0G4FAB3"/>
<reference evidence="5" key="1">
    <citation type="submission" date="2014-11" db="EMBL/GenBank/DDBJ databases">
        <authorList>
            <person name="Otto D Thomas"/>
            <person name="Naeem Raeece"/>
        </authorList>
    </citation>
    <scope>NUCLEOTIDE SEQUENCE</scope>
</reference>
<evidence type="ECO:0000256" key="1">
    <source>
        <dbReference type="ARBA" id="ARBA00022737"/>
    </source>
</evidence>
<proteinExistence type="predicted"/>
<dbReference type="Pfam" id="PF01535">
    <property type="entry name" value="PPR"/>
    <property type="match status" value="1"/>
</dbReference>
<keyword evidence="1" id="KW-0677">Repeat</keyword>
<feature type="domain" description="PROP1-like PPR" evidence="4">
    <location>
        <begin position="175"/>
        <end position="343"/>
    </location>
</feature>
<feature type="compositionally biased region" description="Basic and acidic residues" evidence="3">
    <location>
        <begin position="59"/>
        <end position="102"/>
    </location>
</feature>
<sequence>MSSRRRAGKVSGGSRLGRRWEPSRARVGAERASEREDEESDESPEDPFNNVLPSSFGSDRYEKISDDEWLEEQRRRADELGLERTEKEGTTSGEKIKVKGDGGTDTMAPLQRPVETITDFEKELADDEARRAQSRDLVGMAIKKGKMGEGSMTDLLGFDADKATEALAPFEAKGKNPATLMYNAALNTAERRGDFALASQIFEQMLKSLVPLDAISVQLVLSACNKANQADAGLLVWQRVREQGLPYDAAGLHAAVDLCGKAGDWEEALRILAEVRSQHGRKDLTPALYERVLSSLTNSNEFDKAYAVFREYLQSGLPLTVHALNSVLLCCERTGEAEHALEVWANSEGHVRPNVVTLDALIGVVGKTGYADVVSDIWSVYDKYKITKSTAAYSKAVVAFANCGDTETIVQLLQEMRSKKMKPSLMVCKAAIEAAREVGDAKLALTTLRLAKNLRYLPGIHLYNAVLAACAAAEDWAPMVTLGDQLKLEEQKGQSLLLQQRDKEKANFDEEQRRADEEEEPSSKYKKAAEEIWKNVEKEKPHEAALDEAKRSQGGRIVPAGGPISLKGAFWLRMNALTYHLLLTAFRALGLLREGRELIFQMQEKNVKPLATTRHLIDIFTEPGARDNDKIFGYAMKWGKRQDDRGWGDDRERAAAARRALLDQRLKDMSKDADKRSDMAMKEFLKSPEAAERLKQLMGDGDRQREIRDEQLVDQTRADLFKAGVLPSESVAVDMRRVGEVPSELPPLPNTLQSVEKFPPNPPSPSSPLGDNMQIAAEKEETYPRQGEEMEGEAEIMRRSFTPGASPIRNSPERPSSVSSLPSSSSSSLTPGPESSSRPSFSGPPADRLLQTPAPLQQFPFNQREREGESPPGAPTAFSNADSSETHMRQGGGPGAFGFQGAATERESGGRSLSPSPGESGSVNLPPWYRRNLRDVDGNIVVSRSPFLPPGTPESFGASVETGEGGGGRHFGVLPAESSSRNAPPSGSLKESLSSREKPSASEEPFDTFPPAASRRGQQQRQQRRKGIVPGDGPLDSWGSSQVGGGGSDSQRTKGGEMDEMERKRRMFEETIGTSSGFSGQFKVPGFGDQRGGRK</sequence>
<feature type="compositionally biased region" description="Basic and acidic residues" evidence="3">
    <location>
        <begin position="18"/>
        <end position="34"/>
    </location>
</feature>
<gene>
    <name evidence="5" type="ORF">Cvel_15998</name>
</gene>
<evidence type="ECO:0000256" key="3">
    <source>
        <dbReference type="SAM" id="MobiDB-lite"/>
    </source>
</evidence>
<evidence type="ECO:0000313" key="5">
    <source>
        <dbReference type="EMBL" id="CEM09833.1"/>
    </source>
</evidence>
<dbReference type="VEuPathDB" id="CryptoDB:Cvel_15998"/>
<dbReference type="InterPro" id="IPR033443">
    <property type="entry name" value="PROP1-like_PPR_dom"/>
</dbReference>
<feature type="region of interest" description="Disordered" evidence="3">
    <location>
        <begin position="1"/>
        <end position="109"/>
    </location>
</feature>
<dbReference type="Pfam" id="PF13812">
    <property type="entry name" value="PPR_3"/>
    <property type="match status" value="1"/>
</dbReference>
<dbReference type="InterPro" id="IPR011990">
    <property type="entry name" value="TPR-like_helical_dom_sf"/>
</dbReference>
<organism evidence="5">
    <name type="scientific">Chromera velia CCMP2878</name>
    <dbReference type="NCBI Taxonomy" id="1169474"/>
    <lineage>
        <taxon>Eukaryota</taxon>
        <taxon>Sar</taxon>
        <taxon>Alveolata</taxon>
        <taxon>Colpodellida</taxon>
        <taxon>Chromeraceae</taxon>
        <taxon>Chromera</taxon>
    </lineage>
</organism>
<feature type="repeat" description="PPR" evidence="2">
    <location>
        <begin position="575"/>
        <end position="609"/>
    </location>
</feature>
<feature type="repeat" description="PPR" evidence="2">
    <location>
        <begin position="389"/>
        <end position="423"/>
    </location>
</feature>
<feature type="compositionally biased region" description="Polar residues" evidence="3">
    <location>
        <begin position="977"/>
        <end position="992"/>
    </location>
</feature>
<feature type="compositionally biased region" description="Low complexity" evidence="3">
    <location>
        <begin position="813"/>
        <end position="838"/>
    </location>
</feature>
<dbReference type="PANTHER" id="PTHR47447">
    <property type="entry name" value="OS03G0856100 PROTEIN"/>
    <property type="match status" value="1"/>
</dbReference>
<feature type="compositionally biased region" description="Basic and acidic residues" evidence="3">
    <location>
        <begin position="777"/>
        <end position="788"/>
    </location>
</feature>
<dbReference type="InterPro" id="IPR002885">
    <property type="entry name" value="PPR_rpt"/>
</dbReference>
<dbReference type="PANTHER" id="PTHR47447:SF21">
    <property type="entry name" value="PENTACOTRIPEPTIDE-REPEAT REGION OF PRORP DOMAIN-CONTAINING PROTEIN"/>
    <property type="match status" value="1"/>
</dbReference>
<dbReference type="Pfam" id="PF17177">
    <property type="entry name" value="PPR_long"/>
    <property type="match status" value="1"/>
</dbReference>
<evidence type="ECO:0000256" key="2">
    <source>
        <dbReference type="PROSITE-ProRule" id="PRU00708"/>
    </source>
</evidence>
<evidence type="ECO:0000259" key="4">
    <source>
        <dbReference type="Pfam" id="PF17177"/>
    </source>
</evidence>
<protein>
    <recommendedName>
        <fullName evidence="4">PROP1-like PPR domain-containing protein</fullName>
    </recommendedName>
</protein>
<feature type="region of interest" description="Disordered" evidence="3">
    <location>
        <begin position="742"/>
        <end position="1095"/>
    </location>
</feature>
<dbReference type="EMBL" id="CDMZ01000236">
    <property type="protein sequence ID" value="CEM09833.1"/>
    <property type="molecule type" value="Genomic_DNA"/>
</dbReference>
<feature type="compositionally biased region" description="Basic and acidic residues" evidence="3">
    <location>
        <begin position="1051"/>
        <end position="1069"/>
    </location>
</feature>